<organism evidence="1 2">
    <name type="scientific">Lactobacillus gasseri (strain ATCC 33323 / DSM 20243 / BCRC 14619 / CIP 102991 / JCM 1131 / KCTC 3163 / NCIMB 11718 / NCTC 13722 / AM63)</name>
    <dbReference type="NCBI Taxonomy" id="324831"/>
    <lineage>
        <taxon>Bacteria</taxon>
        <taxon>Bacillati</taxon>
        <taxon>Bacillota</taxon>
        <taxon>Bacilli</taxon>
        <taxon>Lactobacillales</taxon>
        <taxon>Lactobacillaceae</taxon>
        <taxon>Lactobacillus</taxon>
    </lineage>
</organism>
<dbReference type="KEGG" id="lga:LGAS_0555"/>
<evidence type="ECO:0000313" key="1">
    <source>
        <dbReference type="EMBL" id="ABJ59952.1"/>
    </source>
</evidence>
<sequence length="113" mass="13039">MDLFNNQQARDAAIKAMHEYHLAYKTGKNIDTAKVKQSLKKLSQSDRTFMFIIGNTSNPLVAIPSINYDIKKNTLNKLIMACFYFKKETENKMDRQILVVQADNFYKSVALNK</sequence>
<dbReference type="AlphaFoldDB" id="A0A805YT90"/>
<dbReference type="RefSeq" id="WP_003647603.1">
    <property type="nucleotide sequence ID" value="NC_008530.1"/>
</dbReference>
<evidence type="ECO:0000313" key="2">
    <source>
        <dbReference type="Proteomes" id="UP000000664"/>
    </source>
</evidence>
<dbReference type="Proteomes" id="UP000000664">
    <property type="component" value="Chromosome"/>
</dbReference>
<dbReference type="EMBL" id="CP000413">
    <property type="protein sequence ID" value="ABJ59952.1"/>
    <property type="molecule type" value="Genomic_DNA"/>
</dbReference>
<reference evidence="1 2" key="1">
    <citation type="journal article" date="2006" name="Proc. Natl. Acad. Sci. U.S.A.">
        <title>Comparative genomics of the lactic acid bacteria.</title>
        <authorList>
            <person name="Makarova K."/>
            <person name="Slesarev A."/>
            <person name="Wolf Y."/>
            <person name="Sorokin A."/>
            <person name="Mirkin B."/>
            <person name="Koonin E."/>
            <person name="Pavlov A."/>
            <person name="Pavlova N."/>
            <person name="Karamychev V."/>
            <person name="Polouchine N."/>
            <person name="Shakhova V."/>
            <person name="Grigoriev I."/>
            <person name="Lou Y."/>
            <person name="Rohksar D."/>
            <person name="Lucas S."/>
            <person name="Huang K."/>
            <person name="Goodstein D.M."/>
            <person name="Hawkins T."/>
            <person name="Plengvidhya V."/>
            <person name="Welker D."/>
            <person name="Hughes J."/>
            <person name="Goh Y."/>
            <person name="Benson A."/>
            <person name="Baldwin K."/>
            <person name="Lee J.H."/>
            <person name="Diaz-Muniz I."/>
            <person name="Dosti B."/>
            <person name="Smeianov V."/>
            <person name="Wechter W."/>
            <person name="Barabote R."/>
            <person name="Lorca G."/>
            <person name="Altermann E."/>
            <person name="Barrangou R."/>
            <person name="Ganesan B."/>
            <person name="Xie Y."/>
            <person name="Rawsthorne H."/>
            <person name="Tamir D."/>
            <person name="Parker C."/>
            <person name="Breidt F."/>
            <person name="Broadbent J."/>
            <person name="Hutkins R."/>
            <person name="O'Sullivan D."/>
            <person name="Steele J."/>
            <person name="Unlu G."/>
            <person name="Saier M."/>
            <person name="Klaenhammer T."/>
            <person name="Richardson P."/>
            <person name="Kozyavkin S."/>
            <person name="Weimer B."/>
            <person name="Mills D."/>
        </authorList>
    </citation>
    <scope>NUCLEOTIDE SEQUENCE [LARGE SCALE GENOMIC DNA]</scope>
    <source>
        <strain evidence="2">ATCC 33323 / DSM 20243 / BCRC 14619 / CIP 102991 / JCM 1131 / KCTC 3163 / NCIMB 11718 / NCTC 13722 / AM63</strain>
    </source>
</reference>
<dbReference type="GeneID" id="29638431"/>
<accession>A0A805YT90</accession>
<proteinExistence type="predicted"/>
<gene>
    <name evidence="1" type="ordered locus">LGAS_0555</name>
</gene>
<name>A0A805YT90_LACGA</name>
<protein>
    <submittedName>
        <fullName evidence="1">Uncharacterized protein</fullName>
    </submittedName>
</protein>